<accession>A0A7H8RE68</accession>
<feature type="compositionally biased region" description="Polar residues" evidence="8">
    <location>
        <begin position="160"/>
        <end position="177"/>
    </location>
</feature>
<feature type="compositionally biased region" description="Basic and acidic residues" evidence="8">
    <location>
        <begin position="220"/>
        <end position="264"/>
    </location>
</feature>
<dbReference type="AlphaFoldDB" id="A0A7H8RE68"/>
<evidence type="ECO:0000256" key="3">
    <source>
        <dbReference type="ARBA" id="ARBA00022552"/>
    </source>
</evidence>
<feature type="region of interest" description="Disordered" evidence="8">
    <location>
        <begin position="143"/>
        <end position="285"/>
    </location>
</feature>
<dbReference type="GO" id="GO:0000460">
    <property type="term" value="P:maturation of 5.8S rRNA"/>
    <property type="evidence" value="ECO:0007669"/>
    <property type="project" value="TreeGrafter"/>
</dbReference>
<comment type="similarity">
    <text evidence="2 6">Belongs to the C1D family.</text>
</comment>
<dbReference type="InterPro" id="IPR007146">
    <property type="entry name" value="Sas10/Utp3/C1D"/>
</dbReference>
<keyword evidence="4 6" id="KW-0694">RNA-binding</keyword>
<comment type="function">
    <text evidence="6">Required for exosome-dependent processing of pre-rRNA and small nucleolar RNA (snRNA) precursors. Involved in processing of 35S pre-rRNA at the A0, A1 and A2 sites.</text>
</comment>
<dbReference type="GO" id="GO:0003677">
    <property type="term" value="F:DNA binding"/>
    <property type="evidence" value="ECO:0007669"/>
    <property type="project" value="TreeGrafter"/>
</dbReference>
<dbReference type="EMBL" id="CP055903">
    <property type="protein sequence ID" value="QKX64001.1"/>
    <property type="molecule type" value="Genomic_DNA"/>
</dbReference>
<dbReference type="PANTHER" id="PTHR15341:SF3">
    <property type="entry name" value="NUCLEAR NUCLEIC ACID-BINDING PROTEIN C1D"/>
    <property type="match status" value="1"/>
</dbReference>
<dbReference type="GO" id="GO:0003723">
    <property type="term" value="F:RNA binding"/>
    <property type="evidence" value="ECO:0007669"/>
    <property type="project" value="UniProtKB-UniRule"/>
</dbReference>
<evidence type="ECO:0000256" key="6">
    <source>
        <dbReference type="RuleBase" id="RU368003"/>
    </source>
</evidence>
<gene>
    <name evidence="9" type="ORF">TRUGW13939_11174</name>
</gene>
<feature type="coiled-coil region" evidence="7">
    <location>
        <begin position="3"/>
        <end position="30"/>
    </location>
</feature>
<evidence type="ECO:0000256" key="2">
    <source>
        <dbReference type="ARBA" id="ARBA00009154"/>
    </source>
</evidence>
<keyword evidence="7" id="KW-0175">Coiled coil</keyword>
<dbReference type="RefSeq" id="XP_035350175.1">
    <property type="nucleotide sequence ID" value="XM_035494282.1"/>
</dbReference>
<keyword evidence="3 6" id="KW-0698">rRNA processing</keyword>
<evidence type="ECO:0000313" key="10">
    <source>
        <dbReference type="Proteomes" id="UP000509510"/>
    </source>
</evidence>
<organism evidence="9 10">
    <name type="scientific">Talaromyces rugulosus</name>
    <name type="common">Penicillium rugulosum</name>
    <dbReference type="NCBI Taxonomy" id="121627"/>
    <lineage>
        <taxon>Eukaryota</taxon>
        <taxon>Fungi</taxon>
        <taxon>Dikarya</taxon>
        <taxon>Ascomycota</taxon>
        <taxon>Pezizomycotina</taxon>
        <taxon>Eurotiomycetes</taxon>
        <taxon>Eurotiomycetidae</taxon>
        <taxon>Eurotiales</taxon>
        <taxon>Trichocomaceae</taxon>
        <taxon>Talaromyces</taxon>
        <taxon>Talaromyces sect. Islandici</taxon>
    </lineage>
</organism>
<keyword evidence="5 6" id="KW-0539">Nucleus</keyword>
<feature type="compositionally biased region" description="Basic residues" evidence="8">
    <location>
        <begin position="265"/>
        <end position="276"/>
    </location>
</feature>
<dbReference type="GeneID" id="55998652"/>
<protein>
    <recommendedName>
        <fullName evidence="6">Exosome complex protein</fullName>
    </recommendedName>
</protein>
<dbReference type="KEGG" id="trg:TRUGW13939_11174"/>
<sequence>MDVVDLQPAVERLEENIDALEETLQKLLGSSLEETSRKLPLLDRAKLHVLVTYTLESLLHSYLRLHGVDAKDHPINTELTRLKQYFAKIENLEKQPEKRTMALDQGAARRFISRGLAGNDKFDIARAEKQAKEKARAQLKAALMAQKKQSKPESLALAVATSQESSNDTPQSTSRPQPDSDSDSSSDSESEDETKEIAKDDAAKEFKDSTEYIELATDEPTGRETAKTKAKNRKEEFMSKKAEKRAKREGNQIKNEKQRDVRKEQRLKKKAMKRDKRAKEKGKAK</sequence>
<dbReference type="InterPro" id="IPR011082">
    <property type="entry name" value="Exosome-assoc_fac/DNA_repair"/>
</dbReference>
<reference evidence="10" key="1">
    <citation type="submission" date="2020-06" db="EMBL/GenBank/DDBJ databases">
        <title>A chromosome-scale genome assembly of Talaromyces rugulosus W13939.</title>
        <authorList>
            <person name="Wang B."/>
            <person name="Guo L."/>
            <person name="Ye K."/>
            <person name="Wang L."/>
        </authorList>
    </citation>
    <scope>NUCLEOTIDE SEQUENCE [LARGE SCALE GENOMIC DNA]</scope>
    <source>
        <strain evidence="10">W13939</strain>
    </source>
</reference>
<feature type="compositionally biased region" description="Basic and acidic residues" evidence="8">
    <location>
        <begin position="195"/>
        <end position="210"/>
    </location>
</feature>
<name>A0A7H8RE68_TALRU</name>
<evidence type="ECO:0000313" key="9">
    <source>
        <dbReference type="EMBL" id="QKX64001.1"/>
    </source>
</evidence>
<evidence type="ECO:0000256" key="8">
    <source>
        <dbReference type="SAM" id="MobiDB-lite"/>
    </source>
</evidence>
<evidence type="ECO:0000256" key="5">
    <source>
        <dbReference type="ARBA" id="ARBA00023242"/>
    </source>
</evidence>
<dbReference type="GO" id="GO:0005730">
    <property type="term" value="C:nucleolus"/>
    <property type="evidence" value="ECO:0007669"/>
    <property type="project" value="TreeGrafter"/>
</dbReference>
<dbReference type="GO" id="GO:0010468">
    <property type="term" value="P:regulation of gene expression"/>
    <property type="evidence" value="ECO:0007669"/>
    <property type="project" value="TreeGrafter"/>
</dbReference>
<dbReference type="GO" id="GO:0000178">
    <property type="term" value="C:exosome (RNase complex)"/>
    <property type="evidence" value="ECO:0007669"/>
    <property type="project" value="TreeGrafter"/>
</dbReference>
<keyword evidence="10" id="KW-1185">Reference proteome</keyword>
<dbReference type="PANTHER" id="PTHR15341">
    <property type="entry name" value="SUN-COR STEROID HORMONE RECEPTOR CO-REPRESSOR"/>
    <property type="match status" value="1"/>
</dbReference>
<comment type="subcellular location">
    <subcellularLocation>
        <location evidence="1 6">Nucleus</location>
    </subcellularLocation>
</comment>
<evidence type="ECO:0000256" key="7">
    <source>
        <dbReference type="SAM" id="Coils"/>
    </source>
</evidence>
<feature type="compositionally biased region" description="Acidic residues" evidence="8">
    <location>
        <begin position="180"/>
        <end position="194"/>
    </location>
</feature>
<dbReference type="Pfam" id="PF04000">
    <property type="entry name" value="Sas10_Utp3"/>
    <property type="match status" value="1"/>
</dbReference>
<dbReference type="OrthoDB" id="1421013at2759"/>
<evidence type="ECO:0000256" key="4">
    <source>
        <dbReference type="ARBA" id="ARBA00022884"/>
    </source>
</evidence>
<dbReference type="Proteomes" id="UP000509510">
    <property type="component" value="Chromosome VI"/>
</dbReference>
<evidence type="ECO:0000256" key="1">
    <source>
        <dbReference type="ARBA" id="ARBA00004123"/>
    </source>
</evidence>
<proteinExistence type="inferred from homology"/>